<protein>
    <recommendedName>
        <fullName evidence="1">Rhodanese domain-containing protein</fullName>
    </recommendedName>
</protein>
<evidence type="ECO:0000313" key="2">
    <source>
        <dbReference type="EMBL" id="AGH44191.1"/>
    </source>
</evidence>
<gene>
    <name evidence="2" type="ORF">C427_2082</name>
</gene>
<dbReference type="InterPro" id="IPR005939">
    <property type="entry name" value="BLH_phosphatase-like"/>
</dbReference>
<dbReference type="eggNOG" id="COG3453">
    <property type="taxonomic scope" value="Bacteria"/>
</dbReference>
<dbReference type="Gene3D" id="3.90.190.10">
    <property type="entry name" value="Protein tyrosine phosphatase superfamily"/>
    <property type="match status" value="1"/>
</dbReference>
<dbReference type="SUPFAM" id="SSF52799">
    <property type="entry name" value="(Phosphotyrosine protein) phosphatases II"/>
    <property type="match status" value="1"/>
</dbReference>
<evidence type="ECO:0000259" key="1">
    <source>
        <dbReference type="PROSITE" id="PS50206"/>
    </source>
</evidence>
<dbReference type="OrthoDB" id="9802771at2"/>
<dbReference type="InterPro" id="IPR001763">
    <property type="entry name" value="Rhodanese-like_dom"/>
</dbReference>
<feature type="domain" description="Rhodanese" evidence="1">
    <location>
        <begin position="60"/>
        <end position="105"/>
    </location>
</feature>
<dbReference type="Proteomes" id="UP000011864">
    <property type="component" value="Chromosome"/>
</dbReference>
<name>K7ADV2_9ALTE</name>
<sequence length="147" mass="16493">MKKVSSNFSISGPIDDQILDALKAQGVTKIVNVRLDDEEPGQENAEQLAIKPRSHGIEYVHIPVKANSYSQKDIAEFFKQLATGDDKVHAFCRTGNRAIHLWALANSHSETLKYIENQCEKSNCSISSVKELMHDIEREEVWLGANI</sequence>
<dbReference type="HOGENOM" id="CLU_105726_3_0_6"/>
<dbReference type="STRING" id="1129794.C427_2082"/>
<accession>K7ADV2</accession>
<dbReference type="Pfam" id="PF04273">
    <property type="entry name" value="BLH_phosphatase"/>
    <property type="match status" value="1"/>
</dbReference>
<dbReference type="KEGG" id="gps:C427_2082"/>
<proteinExistence type="predicted"/>
<dbReference type="GO" id="GO:0016787">
    <property type="term" value="F:hydrolase activity"/>
    <property type="evidence" value="ECO:0007669"/>
    <property type="project" value="InterPro"/>
</dbReference>
<dbReference type="AlphaFoldDB" id="K7ADV2"/>
<dbReference type="PROSITE" id="PS50206">
    <property type="entry name" value="RHODANESE_3"/>
    <property type="match status" value="1"/>
</dbReference>
<dbReference type="InterPro" id="IPR029021">
    <property type="entry name" value="Prot-tyrosine_phosphatase-like"/>
</dbReference>
<evidence type="ECO:0000313" key="3">
    <source>
        <dbReference type="Proteomes" id="UP000011864"/>
    </source>
</evidence>
<dbReference type="PATRIC" id="fig|1129794.4.peg.2060"/>
<dbReference type="EMBL" id="CP003837">
    <property type="protein sequence ID" value="AGH44191.1"/>
    <property type="molecule type" value="Genomic_DNA"/>
</dbReference>
<keyword evidence="3" id="KW-1185">Reference proteome</keyword>
<dbReference type="RefSeq" id="WP_007643440.1">
    <property type="nucleotide sequence ID" value="NC_020514.1"/>
</dbReference>
<reference evidence="2 3" key="1">
    <citation type="journal article" date="2013" name="Genome Announc.">
        <title>Complete Genome Sequence of Glaciecola psychrophila Strain 170T.</title>
        <authorList>
            <person name="Yin J."/>
            <person name="Chen J."/>
            <person name="Liu G."/>
            <person name="Yu Y."/>
            <person name="Song L."/>
            <person name="Wang X."/>
            <person name="Qu X."/>
        </authorList>
    </citation>
    <scope>NUCLEOTIDE SEQUENCE [LARGE SCALE GENOMIC DNA]</scope>
    <source>
        <strain evidence="2 3">170</strain>
    </source>
</reference>
<organism evidence="2 3">
    <name type="scientific">Paraglaciecola psychrophila 170</name>
    <dbReference type="NCBI Taxonomy" id="1129794"/>
    <lineage>
        <taxon>Bacteria</taxon>
        <taxon>Pseudomonadati</taxon>
        <taxon>Pseudomonadota</taxon>
        <taxon>Gammaproteobacteria</taxon>
        <taxon>Alteromonadales</taxon>
        <taxon>Alteromonadaceae</taxon>
        <taxon>Paraglaciecola</taxon>
    </lineage>
</organism>